<evidence type="ECO:0000259" key="2">
    <source>
        <dbReference type="Pfam" id="PF00296"/>
    </source>
</evidence>
<dbReference type="InterPro" id="IPR011251">
    <property type="entry name" value="Luciferase-like_dom"/>
</dbReference>
<dbReference type="RefSeq" id="WP_322442667.1">
    <property type="nucleotide sequence ID" value="NZ_JAXOTQ010000039.1"/>
</dbReference>
<protein>
    <submittedName>
        <fullName evidence="3">LLM class flavin-dependent oxidoreductase</fullName>
    </submittedName>
</protein>
<organism evidence="3 4">
    <name type="scientific">Micromonospora sicca</name>
    <dbReference type="NCBI Taxonomy" id="2202420"/>
    <lineage>
        <taxon>Bacteria</taxon>
        <taxon>Bacillati</taxon>
        <taxon>Actinomycetota</taxon>
        <taxon>Actinomycetes</taxon>
        <taxon>Micromonosporales</taxon>
        <taxon>Micromonosporaceae</taxon>
        <taxon>Micromonospora</taxon>
    </lineage>
</organism>
<evidence type="ECO:0000313" key="3">
    <source>
        <dbReference type="EMBL" id="MDZ5493014.1"/>
    </source>
</evidence>
<gene>
    <name evidence="3" type="ORF">U2F25_26680</name>
</gene>
<sequence length="343" mass="35835">MAIFSVQARPADAASWLDLARRVEAAGFDALLAADHPGHGASPFVSLAAAAAVTSTLGLGSCVSNAGVREPILLATDVATLDVVSGGRARLGLGAGHTPAEWRAVGRERPDVAARVRRCVAVAEAVRDLLAGGEVSVDTPELAAHAARLTELRPVQDRVPLTMGTANSTLLRWAGAHADVVGLTGFGRTLADGHAHDVRWRADQIDAQLAQVAAGAAGRAEPPALEALVQQVAVTDDAEAAAAKTAADTGLTVAELLATPFVLIGTAEEIVAAVAQHRRRWGITRFVVRENAVDQLAPLLPRLPAVPRDEVMTAFATSPVLDESRFRGDIDEAIGQDPFDREW</sequence>
<dbReference type="InterPro" id="IPR050564">
    <property type="entry name" value="F420-G6PD/mer"/>
</dbReference>
<name>A0ABU5JK57_9ACTN</name>
<accession>A0ABU5JK57</accession>
<dbReference type="SUPFAM" id="SSF51679">
    <property type="entry name" value="Bacterial luciferase-like"/>
    <property type="match status" value="1"/>
</dbReference>
<keyword evidence="4" id="KW-1185">Reference proteome</keyword>
<evidence type="ECO:0000256" key="1">
    <source>
        <dbReference type="ARBA" id="ARBA00023002"/>
    </source>
</evidence>
<feature type="domain" description="Luciferase-like" evidence="2">
    <location>
        <begin position="11"/>
        <end position="247"/>
    </location>
</feature>
<dbReference type="Pfam" id="PF00296">
    <property type="entry name" value="Bac_luciferase"/>
    <property type="match status" value="1"/>
</dbReference>
<dbReference type="InterPro" id="IPR036661">
    <property type="entry name" value="Luciferase-like_sf"/>
</dbReference>
<reference evidence="3 4" key="1">
    <citation type="submission" date="2023-12" db="EMBL/GenBank/DDBJ databases">
        <title>Micromonospora sp. nov., isolated from Atacama Desert.</title>
        <authorList>
            <person name="Carro L."/>
            <person name="Golinska P."/>
            <person name="Klenk H.-P."/>
            <person name="Goodfellow M."/>
        </authorList>
    </citation>
    <scope>NUCLEOTIDE SEQUENCE [LARGE SCALE GENOMIC DNA]</scope>
    <source>
        <strain evidence="3 4">4G53</strain>
    </source>
</reference>
<dbReference type="PANTHER" id="PTHR43244:SF1">
    <property type="entry name" value="5,10-METHYLENETETRAHYDROMETHANOPTERIN REDUCTASE"/>
    <property type="match status" value="1"/>
</dbReference>
<comment type="caution">
    <text evidence="3">The sequence shown here is derived from an EMBL/GenBank/DDBJ whole genome shotgun (WGS) entry which is preliminary data.</text>
</comment>
<proteinExistence type="predicted"/>
<keyword evidence="1" id="KW-0560">Oxidoreductase</keyword>
<dbReference type="Gene3D" id="3.20.20.30">
    <property type="entry name" value="Luciferase-like domain"/>
    <property type="match status" value="1"/>
</dbReference>
<evidence type="ECO:0000313" key="4">
    <source>
        <dbReference type="Proteomes" id="UP001290101"/>
    </source>
</evidence>
<dbReference type="EMBL" id="JAXOTQ010000039">
    <property type="protein sequence ID" value="MDZ5493014.1"/>
    <property type="molecule type" value="Genomic_DNA"/>
</dbReference>
<dbReference type="PANTHER" id="PTHR43244">
    <property type="match status" value="1"/>
</dbReference>
<dbReference type="Proteomes" id="UP001290101">
    <property type="component" value="Unassembled WGS sequence"/>
</dbReference>